<evidence type="ECO:0000313" key="3">
    <source>
        <dbReference type="EMBL" id="CAL4767468.1"/>
    </source>
</evidence>
<reference evidence="3 4" key="2">
    <citation type="submission" date="2024-05" db="EMBL/GenBank/DDBJ databases">
        <authorList>
            <person name="Chen Y."/>
            <person name="Shah S."/>
            <person name="Dougan E. K."/>
            <person name="Thang M."/>
            <person name="Chan C."/>
        </authorList>
    </citation>
    <scope>NUCLEOTIDE SEQUENCE [LARGE SCALE GENOMIC DNA]</scope>
</reference>
<accession>A0A9P1BXP5</accession>
<proteinExistence type="predicted"/>
<sequence length="155" mass="17080">MSTEAVPLDTFERAPPPGGATGSTLAYPPGRPEDDDERRRRQQELAGDEELARQLAAQLRLTSPAETTPDIGFTAEDDRRLPRVGDRSPYRNDMDGGDRVASVEYHAMDSDTEDAFYTEPPRATGYHHILCNVLVNFFRAGAGWGSAPQSVPFSR</sequence>
<dbReference type="OrthoDB" id="438434at2759"/>
<feature type="region of interest" description="Disordered" evidence="1">
    <location>
        <begin position="1"/>
        <end position="98"/>
    </location>
</feature>
<protein>
    <submittedName>
        <fullName evidence="2">Uncharacterized protein</fullName>
    </submittedName>
</protein>
<dbReference type="EMBL" id="CAMXCT020000540">
    <property type="protein sequence ID" value="CAL1133531.1"/>
    <property type="molecule type" value="Genomic_DNA"/>
</dbReference>
<dbReference type="EMBL" id="CAMXCT010000540">
    <property type="protein sequence ID" value="CAI3980156.1"/>
    <property type="molecule type" value="Genomic_DNA"/>
</dbReference>
<dbReference type="AlphaFoldDB" id="A0A9P1BXP5"/>
<organism evidence="2">
    <name type="scientific">Cladocopium goreaui</name>
    <dbReference type="NCBI Taxonomy" id="2562237"/>
    <lineage>
        <taxon>Eukaryota</taxon>
        <taxon>Sar</taxon>
        <taxon>Alveolata</taxon>
        <taxon>Dinophyceae</taxon>
        <taxon>Suessiales</taxon>
        <taxon>Symbiodiniaceae</taxon>
        <taxon>Cladocopium</taxon>
    </lineage>
</organism>
<name>A0A9P1BXP5_9DINO</name>
<comment type="caution">
    <text evidence="2">The sequence shown here is derived from an EMBL/GenBank/DDBJ whole genome shotgun (WGS) entry which is preliminary data.</text>
</comment>
<evidence type="ECO:0000256" key="1">
    <source>
        <dbReference type="SAM" id="MobiDB-lite"/>
    </source>
</evidence>
<evidence type="ECO:0000313" key="4">
    <source>
        <dbReference type="Proteomes" id="UP001152797"/>
    </source>
</evidence>
<reference evidence="2" key="1">
    <citation type="submission" date="2022-10" db="EMBL/GenBank/DDBJ databases">
        <authorList>
            <person name="Chen Y."/>
            <person name="Dougan E. K."/>
            <person name="Chan C."/>
            <person name="Rhodes N."/>
            <person name="Thang M."/>
        </authorList>
    </citation>
    <scope>NUCLEOTIDE SEQUENCE</scope>
</reference>
<evidence type="ECO:0000313" key="2">
    <source>
        <dbReference type="EMBL" id="CAI3980156.1"/>
    </source>
</evidence>
<gene>
    <name evidence="2" type="ORF">C1SCF055_LOCUS8059</name>
</gene>
<keyword evidence="4" id="KW-1185">Reference proteome</keyword>
<dbReference type="Proteomes" id="UP001152797">
    <property type="component" value="Unassembled WGS sequence"/>
</dbReference>
<feature type="compositionally biased region" description="Basic and acidic residues" evidence="1">
    <location>
        <begin position="76"/>
        <end position="98"/>
    </location>
</feature>
<dbReference type="EMBL" id="CAMXCT030000540">
    <property type="protein sequence ID" value="CAL4767468.1"/>
    <property type="molecule type" value="Genomic_DNA"/>
</dbReference>